<feature type="compositionally biased region" description="Low complexity" evidence="1">
    <location>
        <begin position="136"/>
        <end position="150"/>
    </location>
</feature>
<dbReference type="AlphaFoldDB" id="A0A2S5BFZ9"/>
<gene>
    <name evidence="2" type="ORF">BMF94_1318</name>
</gene>
<evidence type="ECO:0000313" key="2">
    <source>
        <dbReference type="EMBL" id="POY75695.1"/>
    </source>
</evidence>
<dbReference type="EMBL" id="PJQD01000013">
    <property type="protein sequence ID" value="POY75695.1"/>
    <property type="molecule type" value="Genomic_DNA"/>
</dbReference>
<sequence>MSASLARTLFKPAAAASASRAPAAVRQSVCPAARFFPDGAAASASTISARTLNAVAHVTVGTAVVASVISFLSHPDPLLFDHPPRSAIGLLPARYIAASPATDSTQSNDQTKGNGALERLPRVAMARTAGTERASRLSSPSQPAAPAPSAAALSSSNLHLDSTVFSLVHSSWRGLR</sequence>
<proteinExistence type="predicted"/>
<organism evidence="2 3">
    <name type="scientific">Rhodotorula taiwanensis</name>
    <dbReference type="NCBI Taxonomy" id="741276"/>
    <lineage>
        <taxon>Eukaryota</taxon>
        <taxon>Fungi</taxon>
        <taxon>Dikarya</taxon>
        <taxon>Basidiomycota</taxon>
        <taxon>Pucciniomycotina</taxon>
        <taxon>Microbotryomycetes</taxon>
        <taxon>Sporidiobolales</taxon>
        <taxon>Sporidiobolaceae</taxon>
        <taxon>Rhodotorula</taxon>
    </lineage>
</organism>
<keyword evidence="3" id="KW-1185">Reference proteome</keyword>
<name>A0A2S5BFZ9_9BASI</name>
<comment type="caution">
    <text evidence="2">The sequence shown here is derived from an EMBL/GenBank/DDBJ whole genome shotgun (WGS) entry which is preliminary data.</text>
</comment>
<accession>A0A2S5BFZ9</accession>
<dbReference type="Proteomes" id="UP000237144">
    <property type="component" value="Unassembled WGS sequence"/>
</dbReference>
<evidence type="ECO:0000313" key="3">
    <source>
        <dbReference type="Proteomes" id="UP000237144"/>
    </source>
</evidence>
<reference evidence="2 3" key="1">
    <citation type="journal article" date="2018" name="Front. Microbiol.">
        <title>Prospects for Fungal Bioremediation of Acidic Radioactive Waste Sites: Characterization and Genome Sequence of Rhodotorula taiwanensis MD1149.</title>
        <authorList>
            <person name="Tkavc R."/>
            <person name="Matrosova V.Y."/>
            <person name="Grichenko O.E."/>
            <person name="Gostincar C."/>
            <person name="Volpe R.P."/>
            <person name="Klimenkova P."/>
            <person name="Gaidamakova E.K."/>
            <person name="Zhou C.E."/>
            <person name="Stewart B.J."/>
            <person name="Lyman M.G."/>
            <person name="Malfatti S.A."/>
            <person name="Rubinfeld B."/>
            <person name="Courtot M."/>
            <person name="Singh J."/>
            <person name="Dalgard C.L."/>
            <person name="Hamilton T."/>
            <person name="Frey K.G."/>
            <person name="Gunde-Cimerman N."/>
            <person name="Dugan L."/>
            <person name="Daly M.J."/>
        </authorList>
    </citation>
    <scope>NUCLEOTIDE SEQUENCE [LARGE SCALE GENOMIC DNA]</scope>
    <source>
        <strain evidence="2 3">MD1149</strain>
    </source>
</reference>
<feature type="compositionally biased region" description="Polar residues" evidence="1">
    <location>
        <begin position="101"/>
        <end position="113"/>
    </location>
</feature>
<protein>
    <submittedName>
        <fullName evidence="2">Uncharacterized protein</fullName>
    </submittedName>
</protein>
<evidence type="ECO:0000256" key="1">
    <source>
        <dbReference type="SAM" id="MobiDB-lite"/>
    </source>
</evidence>
<dbReference type="OrthoDB" id="10646379at2759"/>
<feature type="region of interest" description="Disordered" evidence="1">
    <location>
        <begin position="100"/>
        <end position="150"/>
    </location>
</feature>